<protein>
    <submittedName>
        <fullName evidence="2">Uncharacterized protein</fullName>
    </submittedName>
</protein>
<gene>
    <name evidence="2" type="ORF">ALC60_07047</name>
</gene>
<evidence type="ECO:0000256" key="1">
    <source>
        <dbReference type="SAM" id="MobiDB-lite"/>
    </source>
</evidence>
<dbReference type="EMBL" id="KQ982598">
    <property type="protein sequence ID" value="KYQ54045.1"/>
    <property type="molecule type" value="Genomic_DNA"/>
</dbReference>
<dbReference type="Proteomes" id="UP000075809">
    <property type="component" value="Unassembled WGS sequence"/>
</dbReference>
<evidence type="ECO:0000313" key="3">
    <source>
        <dbReference type="Proteomes" id="UP000075809"/>
    </source>
</evidence>
<reference evidence="2 3" key="1">
    <citation type="submission" date="2015-09" db="EMBL/GenBank/DDBJ databases">
        <title>Trachymyrmex zeteki WGS genome.</title>
        <authorList>
            <person name="Nygaard S."/>
            <person name="Hu H."/>
            <person name="Boomsma J."/>
            <person name="Zhang G."/>
        </authorList>
    </citation>
    <scope>NUCLEOTIDE SEQUENCE [LARGE SCALE GENOMIC DNA]</scope>
    <source>
        <strain evidence="2">Tzet28-1</strain>
        <tissue evidence="2">Whole body</tissue>
    </source>
</reference>
<accession>A0A151X0Y4</accession>
<keyword evidence="3" id="KW-1185">Reference proteome</keyword>
<name>A0A151X0Y4_9HYME</name>
<evidence type="ECO:0000313" key="2">
    <source>
        <dbReference type="EMBL" id="KYQ54045.1"/>
    </source>
</evidence>
<feature type="compositionally biased region" description="Pro residues" evidence="1">
    <location>
        <begin position="22"/>
        <end position="31"/>
    </location>
</feature>
<proteinExistence type="predicted"/>
<feature type="non-terminal residue" evidence="2">
    <location>
        <position position="1"/>
    </location>
</feature>
<feature type="compositionally biased region" description="Pro residues" evidence="1">
    <location>
        <begin position="1"/>
        <end position="13"/>
    </location>
</feature>
<organism evidence="2 3">
    <name type="scientific">Mycetomoellerius zeteki</name>
    <dbReference type="NCBI Taxonomy" id="64791"/>
    <lineage>
        <taxon>Eukaryota</taxon>
        <taxon>Metazoa</taxon>
        <taxon>Ecdysozoa</taxon>
        <taxon>Arthropoda</taxon>
        <taxon>Hexapoda</taxon>
        <taxon>Insecta</taxon>
        <taxon>Pterygota</taxon>
        <taxon>Neoptera</taxon>
        <taxon>Endopterygota</taxon>
        <taxon>Hymenoptera</taxon>
        <taxon>Apocrita</taxon>
        <taxon>Aculeata</taxon>
        <taxon>Formicoidea</taxon>
        <taxon>Formicidae</taxon>
        <taxon>Myrmicinae</taxon>
        <taxon>Mycetomoellerius</taxon>
    </lineage>
</organism>
<feature type="region of interest" description="Disordered" evidence="1">
    <location>
        <begin position="1"/>
        <end position="83"/>
    </location>
</feature>
<sequence>PSPSPAPPVPPEQPAFHTLEGIPPPPSPRSPSPALSDALTERLLPDFPLHSAPASPRPPSPADSTSSVEILEEFSLPPPQRNRFPIFPGDTFDSVINRFDRTTDPLPPGTYTVGPDYFDPEEIRAAIAGQPPGILIPVFIHNSPYPYLVPIDLFNDLFPPSTIIIHEIE</sequence>
<dbReference type="AlphaFoldDB" id="A0A151X0Y4"/>